<sequence length="582" mass="70550">MQQIIKLDGVNIPIINENNTIWYPITYTYEKVLLKTSPSMKYFRENYKEFITKKTFDFTFLCNTKNIQKSNCISTEGFIKVISQMQLRRNTNKQLRRLNALREDLGMYLINDKVFYDTDEIHIKDIIKNYSDYTQSCIIELLKLDPNIKWTTCKQCGNKYPYHLNFFNKEHHGTNLFLKTKCRKCEMSNTDNYQFEYFKHTDKLLYKLCRLHKEYNIYDMYISHDYINIHKAYVKTKDLKLFELINNKKDILAIVKYYYDNEILNNNNICLKKLLDTLQISQHRLEKIISYKDIYNHILEKDYEYYPWHYPKINFQKKSFETCKRVVNNYLLENNINIKHPLDFNYTSLIKHCKLTSSLSPDALSFIVYYYDYKYAGYQFKFGSPNYYKLEMNRINDLKHFIEQDKKIPTNKIPLYLTKMTLQREARSLYYILNQGKYYKNLYEWVNKCYPNKFIEADFVINPYRNEFDSLEESQIHDILKANFSNVLYNQRNRSNEININGMIPDWVLFTAKGCYLVEYFGLYVNNKNNKRINDYITRANEKIELYKGMKQYKYLFLYPNDLINDFEGLRNKINTIKKSFI</sequence>
<proteinExistence type="predicted"/>
<evidence type="ECO:0000313" key="1">
    <source>
        <dbReference type="EMBL" id="EES90350.1"/>
    </source>
</evidence>
<dbReference type="EMBL" id="ACSJ01000017">
    <property type="protein sequence ID" value="EES90350.1"/>
    <property type="molecule type" value="Genomic_DNA"/>
</dbReference>
<name>A0A9P2G5H6_CLOBO</name>
<comment type="caution">
    <text evidence="1">The sequence shown here is derived from an EMBL/GenBank/DDBJ whole genome shotgun (WGS) entry which is preliminary data.</text>
</comment>
<gene>
    <name evidence="1" type="ORF">CLG_B2333</name>
</gene>
<organism evidence="1 2">
    <name type="scientific">Clostridium botulinum D str. 1873</name>
    <dbReference type="NCBI Taxonomy" id="592027"/>
    <lineage>
        <taxon>Bacteria</taxon>
        <taxon>Bacillati</taxon>
        <taxon>Bacillota</taxon>
        <taxon>Clostridia</taxon>
        <taxon>Eubacteriales</taxon>
        <taxon>Clostridiaceae</taxon>
        <taxon>Clostridium</taxon>
    </lineage>
</organism>
<dbReference type="Proteomes" id="UP000006160">
    <property type="component" value="Unassembled WGS sequence"/>
</dbReference>
<evidence type="ECO:0000313" key="2">
    <source>
        <dbReference type="Proteomes" id="UP000006160"/>
    </source>
</evidence>
<dbReference type="AlphaFoldDB" id="A0A9P2G5H6"/>
<accession>A0A9P2G5H6</accession>
<reference evidence="1 2" key="1">
    <citation type="submission" date="2009-10" db="EMBL/GenBank/DDBJ databases">
        <authorList>
            <person name="Shrivastava S."/>
            <person name="Brinkac L.B."/>
            <person name="Brown J.L."/>
            <person name="Bruce D.B."/>
            <person name="Detter C."/>
            <person name="Green L.D."/>
            <person name="Munk C.A."/>
            <person name="Rogers Y.C."/>
            <person name="Tapia R."/>
            <person name="Saunders E.S."/>
            <person name="Sims D.R."/>
            <person name="Smith L.A."/>
            <person name="Smith T.J."/>
            <person name="Sutton G."/>
            <person name="Brettin T."/>
        </authorList>
    </citation>
    <scope>NUCLEOTIDE SEQUENCE [LARGE SCALE GENOMIC DNA]</scope>
    <source>
        <strain evidence="2">D str. 1873</strain>
    </source>
</reference>
<protein>
    <submittedName>
        <fullName evidence="1">Uncharacterized protein</fullName>
    </submittedName>
</protein>